<dbReference type="eggNOG" id="arCOG04195">
    <property type="taxonomic scope" value="Archaea"/>
</dbReference>
<accession>E1QU80</accession>
<dbReference type="STRING" id="572478.Vdis_1700"/>
<dbReference type="Pfam" id="PF06023">
    <property type="entry name" value="Csa1"/>
    <property type="match status" value="1"/>
</dbReference>
<reference evidence="2 3" key="1">
    <citation type="journal article" date="2010" name="Stand. Genomic Sci.">
        <title>Complete genome sequence of Vulcanisaeta distributa type strain (IC-017).</title>
        <authorList>
            <person name="Mavromatis K."/>
            <person name="Sikorski J."/>
            <person name="Pabst E."/>
            <person name="Teshima H."/>
            <person name="Lapidus A."/>
            <person name="Lucas S."/>
            <person name="Nolan M."/>
            <person name="Glavina Del Rio T."/>
            <person name="Cheng J.F."/>
            <person name="Bruce D."/>
            <person name="Goodwin L."/>
            <person name="Pitluck S."/>
            <person name="Liolios K."/>
            <person name="Ivanova N."/>
            <person name="Mikhailova N."/>
            <person name="Pati A."/>
            <person name="Chen A."/>
            <person name="Palaniappan K."/>
            <person name="Land M."/>
            <person name="Hauser L."/>
            <person name="Chang Y.J."/>
            <person name="Jeffries C.D."/>
            <person name="Rohde M."/>
            <person name="Spring S."/>
            <person name="Goker M."/>
            <person name="Wirth R."/>
            <person name="Woyke T."/>
            <person name="Bristow J."/>
            <person name="Eisen J.A."/>
            <person name="Markowitz V."/>
            <person name="Hugenholtz P."/>
            <person name="Klenk H.P."/>
            <person name="Kyrpides N.C."/>
        </authorList>
    </citation>
    <scope>NUCLEOTIDE SEQUENCE [LARGE SCALE GENOMIC DNA]</scope>
    <source>
        <strain evidence="3">DSM 14429 / JCM 11212 / NBRC 100878 / IC-017</strain>
    </source>
</reference>
<evidence type="ECO:0000313" key="3">
    <source>
        <dbReference type="Proteomes" id="UP000006681"/>
    </source>
</evidence>
<dbReference type="Proteomes" id="UP000006681">
    <property type="component" value="Chromosome"/>
</dbReference>
<dbReference type="KEGG" id="vdi:Vdis_1700"/>
<proteinExistence type="predicted"/>
<name>E1QU80_VULDI</name>
<sequence length="265" mass="29547">MVLPRWVWDYIKVTMEGGSYAEIRGWFRDAVAPRHVVRPTVSEVSSPCPTKRDAYLRRVAGVTMEDSESLRLGRMVHEVFLTPFKESIPFSQLDNRFESIINEYGDLGNKYRAQLYEVYTKAVATSLNAREEGIPISVEPAIPGAPIGLSDIVKPDILVGFIPVELVTSSQPTEELTSRKDIAVTAYALAIEAWIGHPVDIGVVLHISINGKPRLTWRVVKIDDTLRRAFLDMRDNVARIIEHGDDPGPASSCPRTCPFYGVCHG</sequence>
<reference evidence="3" key="2">
    <citation type="journal article" date="2010" name="Stand. Genomic Sci.">
        <title>Complete genome sequence of Vulcanisaeta distributa type strain (IC-017T).</title>
        <authorList>
            <person name="Mavromatis K."/>
            <person name="Sikorski J."/>
            <person name="Pabst E."/>
            <person name="Teshima H."/>
            <person name="Lapidus A."/>
            <person name="Lucas S."/>
            <person name="Nolan M."/>
            <person name="Glavina Del Rio T."/>
            <person name="Cheng J."/>
            <person name="Bruce D."/>
            <person name="Goodwin L."/>
            <person name="Pitluck S."/>
            <person name="Liolios K."/>
            <person name="Ivanova N."/>
            <person name="Mikhailova N."/>
            <person name="Pati A."/>
            <person name="Chen A."/>
            <person name="Palaniappan K."/>
            <person name="Land M."/>
            <person name="Hauser L."/>
            <person name="Chang Y."/>
            <person name="Jeffries C."/>
            <person name="Rohde M."/>
            <person name="Spring S."/>
            <person name="Goker M."/>
            <person name="Wirth R."/>
            <person name="Woyke T."/>
            <person name="Bristow J."/>
            <person name="Eisen J."/>
            <person name="Markowitz V."/>
            <person name="Hugenholtz P."/>
            <person name="Klenk H."/>
            <person name="Kyrpides N."/>
        </authorList>
    </citation>
    <scope>NUCLEOTIDE SEQUENCE [LARGE SCALE GENOMIC DNA]</scope>
    <source>
        <strain evidence="3">DSM 14429 / JCM 11212 / NBRC 100878 / IC-017</strain>
    </source>
</reference>
<dbReference type="EMBL" id="CP002100">
    <property type="protein sequence ID" value="ADN51074.1"/>
    <property type="molecule type" value="Genomic_DNA"/>
</dbReference>
<evidence type="ECO:0000313" key="2">
    <source>
        <dbReference type="EMBL" id="ADN51074.1"/>
    </source>
</evidence>
<dbReference type="InterPro" id="IPR009260">
    <property type="entry name" value="CRISPR-ass_Csa1"/>
</dbReference>
<evidence type="ECO:0000256" key="1">
    <source>
        <dbReference type="ARBA" id="ARBA00001936"/>
    </source>
</evidence>
<gene>
    <name evidence="2" type="ordered locus">Vdis_1700</name>
</gene>
<protein>
    <submittedName>
        <fullName evidence="2">CRISPR-associated protein, Csa1 family</fullName>
    </submittedName>
</protein>
<organism evidence="2 3">
    <name type="scientific">Vulcanisaeta distributa (strain DSM 14429 / JCM 11212 / NBRC 100878 / IC-017)</name>
    <dbReference type="NCBI Taxonomy" id="572478"/>
    <lineage>
        <taxon>Archaea</taxon>
        <taxon>Thermoproteota</taxon>
        <taxon>Thermoprotei</taxon>
        <taxon>Thermoproteales</taxon>
        <taxon>Thermoproteaceae</taxon>
        <taxon>Vulcanisaeta</taxon>
    </lineage>
</organism>
<dbReference type="RefSeq" id="WP_013336799.1">
    <property type="nucleotide sequence ID" value="NC_014537.1"/>
</dbReference>
<dbReference type="NCBIfam" id="TIGR01896">
    <property type="entry name" value="cas_AF1879"/>
    <property type="match status" value="1"/>
</dbReference>
<dbReference type="InterPro" id="IPR011604">
    <property type="entry name" value="PDDEXK-like_dom_sf"/>
</dbReference>
<dbReference type="HOGENOM" id="CLU_905009_0_0_2"/>
<comment type="cofactor">
    <cofactor evidence="1">
        <name>Mn(2+)</name>
        <dbReference type="ChEBI" id="CHEBI:29035"/>
    </cofactor>
</comment>
<dbReference type="Gene3D" id="3.90.320.10">
    <property type="match status" value="1"/>
</dbReference>
<dbReference type="GeneID" id="9752641"/>
<keyword evidence="3" id="KW-1185">Reference proteome</keyword>
<dbReference type="AlphaFoldDB" id="E1QU80"/>
<dbReference type="OrthoDB" id="19284at2157"/>